<comment type="caution">
    <text evidence="1">The sequence shown here is derived from an EMBL/GenBank/DDBJ whole genome shotgun (WGS) entry which is preliminary data.</text>
</comment>
<dbReference type="RefSeq" id="WP_240184970.1">
    <property type="nucleotide sequence ID" value="NZ_KZ845741.1"/>
</dbReference>
<dbReference type="AlphaFoldDB" id="A0A366SHR2"/>
<dbReference type="EMBL" id="LEOY01000006">
    <property type="protein sequence ID" value="RBR30145.1"/>
    <property type="molecule type" value="Genomic_DNA"/>
</dbReference>
<name>A0A366SHR2_9ENTE</name>
<protein>
    <submittedName>
        <fullName evidence="1">Uncharacterized protein</fullName>
    </submittedName>
</protein>
<proteinExistence type="predicted"/>
<organism evidence="1 2">
    <name type="scientific">Enterococcus cecorum</name>
    <dbReference type="NCBI Taxonomy" id="44008"/>
    <lineage>
        <taxon>Bacteria</taxon>
        <taxon>Bacillati</taxon>
        <taxon>Bacillota</taxon>
        <taxon>Bacilli</taxon>
        <taxon>Lactobacillales</taxon>
        <taxon>Enterococcaceae</taxon>
        <taxon>Enterococcus</taxon>
    </lineage>
</organism>
<dbReference type="Pfam" id="PF24585">
    <property type="entry name" value="YunG"/>
    <property type="match status" value="1"/>
</dbReference>
<accession>A0A366SHR2</accession>
<dbReference type="InterPro" id="IPR056238">
    <property type="entry name" value="YunG-like"/>
</dbReference>
<reference evidence="1 2" key="1">
    <citation type="submission" date="2015-06" db="EMBL/GenBank/DDBJ databases">
        <title>The Genome Sequence of Enterococcus cecorum 170AEA1.</title>
        <authorList>
            <consortium name="The Broad Institute Genomics Platform"/>
            <consortium name="The Broad Institute Genome Sequencing Center for Infectious Disease"/>
            <person name="Earl A.M."/>
            <person name="Van Tyne D."/>
            <person name="Lebreton F."/>
            <person name="Saavedra J.T."/>
            <person name="Gilmore M.S."/>
            <person name="Manson McGuire A."/>
            <person name="Clock S."/>
            <person name="Crupain M."/>
            <person name="Rangan U."/>
            <person name="Young S."/>
            <person name="Abouelleil A."/>
            <person name="Cao P."/>
            <person name="Chapman S.B."/>
            <person name="Griggs A."/>
            <person name="Priest M."/>
            <person name="Shea T."/>
            <person name="Wortman J."/>
            <person name="Nusbaum C."/>
            <person name="Birren B."/>
        </authorList>
    </citation>
    <scope>NUCLEOTIDE SEQUENCE [LARGE SCALE GENOMIC DNA]</scope>
    <source>
        <strain evidence="1 2">170AEA1</strain>
    </source>
</reference>
<evidence type="ECO:0000313" key="1">
    <source>
        <dbReference type="EMBL" id="RBR30145.1"/>
    </source>
</evidence>
<dbReference type="Proteomes" id="UP000252800">
    <property type="component" value="Unassembled WGS sequence"/>
</dbReference>
<gene>
    <name evidence="1" type="ORF">EB18_01148</name>
</gene>
<evidence type="ECO:0000313" key="2">
    <source>
        <dbReference type="Proteomes" id="UP000252800"/>
    </source>
</evidence>
<sequence length="302" mass="35742">MSEENYLHCSIKLGETTVTFFLEPLKKYQNKQDSQFVGSFVKIENRFVHIESTPAIFEYPNVLELRDWMDQAINGKLTEGQYIGFAEPDILFIYPELAENEEPYIEMRLYLHLSEYTGEYYSLMIEVPKLVQFRYFLDYCLNANDNHKTWYTASGRPISYRYYNKAHKENPELHQKLDKLFTACLIAWDELTTLPVCREDASFDLAVDPSYGQCAVTAMLVRELVGGDVYRIRTESGMTHYFNLIEGTLVDFTIDQFRLYNLHVSYKNAEFMPENFEKLNQNTQYRYQRLKNKVLKHLEENK</sequence>